<dbReference type="Gene3D" id="3.40.190.10">
    <property type="entry name" value="Periplasmic binding protein-like II"/>
    <property type="match status" value="2"/>
</dbReference>
<dbReference type="PANTHER" id="PTHR31528">
    <property type="entry name" value="4-AMINO-5-HYDROXYMETHYL-2-METHYLPYRIMIDINE PHOSPHATE SYNTHASE THI11-RELATED"/>
    <property type="match status" value="1"/>
</dbReference>
<evidence type="ECO:0000256" key="2">
    <source>
        <dbReference type="ARBA" id="ARBA00004948"/>
    </source>
</evidence>
<evidence type="ECO:0000256" key="6">
    <source>
        <dbReference type="ARBA" id="ARBA00022723"/>
    </source>
</evidence>
<keyword evidence="7" id="KW-0663">Pyridoxal phosphate</keyword>
<reference evidence="14" key="1">
    <citation type="journal article" date="2019" name="Int. J. Syst. Evol. Microbiol.">
        <title>The Global Catalogue of Microorganisms (GCM) 10K type strain sequencing project: providing services to taxonomists for standard genome sequencing and annotation.</title>
        <authorList>
            <consortium name="The Broad Institute Genomics Platform"/>
            <consortium name="The Broad Institute Genome Sequencing Center for Infectious Disease"/>
            <person name="Wu L."/>
            <person name="Ma J."/>
        </authorList>
    </citation>
    <scope>NUCLEOTIDE SEQUENCE [LARGE SCALE GENOMIC DNA]</scope>
    <source>
        <strain evidence="14">KCTC 52490</strain>
    </source>
</reference>
<dbReference type="RefSeq" id="WP_381502985.1">
    <property type="nucleotide sequence ID" value="NZ_JBHUOM010000012.1"/>
</dbReference>
<keyword evidence="9" id="KW-0408">Iron</keyword>
<dbReference type="EMBL" id="JBHUOM010000012">
    <property type="protein sequence ID" value="MFD2935316.1"/>
    <property type="molecule type" value="Genomic_DNA"/>
</dbReference>
<evidence type="ECO:0000256" key="9">
    <source>
        <dbReference type="ARBA" id="ARBA00023004"/>
    </source>
</evidence>
<evidence type="ECO:0000256" key="8">
    <source>
        <dbReference type="ARBA" id="ARBA00022977"/>
    </source>
</evidence>
<dbReference type="SUPFAM" id="SSF53850">
    <property type="entry name" value="Periplasmic binding protein-like II"/>
    <property type="match status" value="1"/>
</dbReference>
<comment type="function">
    <text evidence="1">Responsible for the formation of the pyrimidine heterocycle in the thiamine biosynthesis pathway. Catalyzes the formation of hydroxymethylpyrimidine phosphate (HMP-P) from histidine and pyridoxal phosphate (PLP). The protein uses PLP and the active site histidine to form HMP-P, generating an inactive enzyme. The enzyme can only undergo a single turnover, which suggests it is a suicide enzyme.</text>
</comment>
<evidence type="ECO:0000259" key="12">
    <source>
        <dbReference type="Pfam" id="PF09084"/>
    </source>
</evidence>
<organism evidence="13 14">
    <name type="scientific">Spirosoma flavum</name>
    <dbReference type="NCBI Taxonomy" id="2048557"/>
    <lineage>
        <taxon>Bacteria</taxon>
        <taxon>Pseudomonadati</taxon>
        <taxon>Bacteroidota</taxon>
        <taxon>Cytophagia</taxon>
        <taxon>Cytophagales</taxon>
        <taxon>Cytophagaceae</taxon>
        <taxon>Spirosoma</taxon>
    </lineage>
</organism>
<evidence type="ECO:0000256" key="5">
    <source>
        <dbReference type="ARBA" id="ARBA00022679"/>
    </source>
</evidence>
<evidence type="ECO:0000313" key="14">
    <source>
        <dbReference type="Proteomes" id="UP001597512"/>
    </source>
</evidence>
<accession>A0ABW6AIP1</accession>
<evidence type="ECO:0000256" key="7">
    <source>
        <dbReference type="ARBA" id="ARBA00022898"/>
    </source>
</evidence>
<dbReference type="PANTHER" id="PTHR31528:SF1">
    <property type="entry name" value="4-AMINO-5-HYDROXYMETHYL-2-METHYLPYRIMIDINE PHOSPHATE SYNTHASE THI11-RELATED"/>
    <property type="match status" value="1"/>
</dbReference>
<dbReference type="Proteomes" id="UP001597512">
    <property type="component" value="Unassembled WGS sequence"/>
</dbReference>
<comment type="similarity">
    <text evidence="3">Belongs to the NMT1/THI5 family.</text>
</comment>
<evidence type="ECO:0000256" key="11">
    <source>
        <dbReference type="ARBA" id="ARBA00048179"/>
    </source>
</evidence>
<keyword evidence="5" id="KW-0808">Transferase</keyword>
<dbReference type="InterPro" id="IPR015168">
    <property type="entry name" value="SsuA/THI5"/>
</dbReference>
<proteinExistence type="inferred from homology"/>
<dbReference type="InterPro" id="IPR027939">
    <property type="entry name" value="NMT1/THI5"/>
</dbReference>
<gene>
    <name evidence="13" type="ORF">ACFS25_16125</name>
</gene>
<feature type="domain" description="SsuA/THI5-like" evidence="12">
    <location>
        <begin position="12"/>
        <end position="228"/>
    </location>
</feature>
<evidence type="ECO:0000256" key="4">
    <source>
        <dbReference type="ARBA" id="ARBA00011738"/>
    </source>
</evidence>
<keyword evidence="8" id="KW-0784">Thiamine biosynthesis</keyword>
<keyword evidence="6" id="KW-0479">Metal-binding</keyword>
<sequence>MLVRLALDWTPNTNHTGFYVAIAQGLYQKAGLEVQMITPDQDNYQTTPAKRVAQGLADLAIDPSESVISYQINGLPLVAVATLLARDASTIATLQRSGIERPSQLEGKIYGSYNARYEDEIIRQMMRNDGAQGQFSTRKPDRLSLWQALLDQQVDATWIFHPWEGVEALTTGIALNEFGLADYGIPYGYSPILTATSDWATQHATPLRQFLEATSQGFRFAVEQPDQAASLLWQTANQASLRDLNFLQQSQRVVSSYYLNELGQWGWMDGAIWQQFINWLLERKLLKDKTGAPIEQMDAGKLFTNEYLPARGVPTQD</sequence>
<protein>
    <recommendedName>
        <fullName evidence="10">Thiamine pyrimidine synthase</fullName>
    </recommendedName>
</protein>
<name>A0ABW6AIP1_9BACT</name>
<evidence type="ECO:0000256" key="1">
    <source>
        <dbReference type="ARBA" id="ARBA00003469"/>
    </source>
</evidence>
<comment type="catalytic activity">
    <reaction evidence="11">
        <text>N(6)-(pyridoxal phosphate)-L-lysyl-[4-amino-5-hydroxymethyl-2-methylpyrimidine phosphate synthase] + L-histidyl-[4-amino-5-hydroxymethyl-2-methylpyrimidine phosphate synthase] + 2 Fe(3+) + 4 H2O = L-lysyl-[4-amino-5-hydroxymethyl-2-methylpyrimidine phosphate synthase] + (2S)-2-amino-5-hydroxy-4-oxopentanoyl-[4-amino-5-hydroxymethyl-2-methylpyrimidine phosphate synthase] + 4-amino-2-methyl-5-(phosphooxymethyl)pyrimidine + 3-oxopropanoate + 2 Fe(2+) + 2 H(+)</text>
        <dbReference type="Rhea" id="RHEA:65756"/>
        <dbReference type="Rhea" id="RHEA-COMP:16892"/>
        <dbReference type="Rhea" id="RHEA-COMP:16893"/>
        <dbReference type="Rhea" id="RHEA-COMP:16894"/>
        <dbReference type="Rhea" id="RHEA-COMP:16895"/>
        <dbReference type="ChEBI" id="CHEBI:15377"/>
        <dbReference type="ChEBI" id="CHEBI:15378"/>
        <dbReference type="ChEBI" id="CHEBI:29033"/>
        <dbReference type="ChEBI" id="CHEBI:29034"/>
        <dbReference type="ChEBI" id="CHEBI:29969"/>
        <dbReference type="ChEBI" id="CHEBI:29979"/>
        <dbReference type="ChEBI" id="CHEBI:33190"/>
        <dbReference type="ChEBI" id="CHEBI:58354"/>
        <dbReference type="ChEBI" id="CHEBI:143915"/>
        <dbReference type="ChEBI" id="CHEBI:157692"/>
    </reaction>
    <physiologicalReaction direction="left-to-right" evidence="11">
        <dbReference type="Rhea" id="RHEA:65757"/>
    </physiologicalReaction>
</comment>
<dbReference type="Pfam" id="PF09084">
    <property type="entry name" value="NMT1"/>
    <property type="match status" value="1"/>
</dbReference>
<evidence type="ECO:0000256" key="3">
    <source>
        <dbReference type="ARBA" id="ARBA00009406"/>
    </source>
</evidence>
<comment type="pathway">
    <text evidence="2">Cofactor biosynthesis; thiamine diphosphate biosynthesis.</text>
</comment>
<evidence type="ECO:0000256" key="10">
    <source>
        <dbReference type="ARBA" id="ARBA00033171"/>
    </source>
</evidence>
<comment type="caution">
    <text evidence="13">The sequence shown here is derived from an EMBL/GenBank/DDBJ whole genome shotgun (WGS) entry which is preliminary data.</text>
</comment>
<evidence type="ECO:0000313" key="13">
    <source>
        <dbReference type="EMBL" id="MFD2935316.1"/>
    </source>
</evidence>
<keyword evidence="14" id="KW-1185">Reference proteome</keyword>
<comment type="subunit">
    <text evidence="4">Homodimer.</text>
</comment>